<reference evidence="1" key="1">
    <citation type="submission" date="2023-06" db="EMBL/GenBank/DDBJ databases">
        <authorList>
            <consortium name="Lawrence Berkeley National Laboratory"/>
            <person name="Ahrendt S."/>
            <person name="Sahu N."/>
            <person name="Indic B."/>
            <person name="Wong-Bajracharya J."/>
            <person name="Merenyi Z."/>
            <person name="Ke H.-M."/>
            <person name="Monk M."/>
            <person name="Kocsube S."/>
            <person name="Drula E."/>
            <person name="Lipzen A."/>
            <person name="Balint B."/>
            <person name="Henrissat B."/>
            <person name="Andreopoulos B."/>
            <person name="Martin F.M."/>
            <person name="Harder C.B."/>
            <person name="Rigling D."/>
            <person name="Ford K.L."/>
            <person name="Foster G.D."/>
            <person name="Pangilinan J."/>
            <person name="Papanicolaou A."/>
            <person name="Barry K."/>
            <person name="LaButti K."/>
            <person name="Viragh M."/>
            <person name="Koriabine M."/>
            <person name="Yan M."/>
            <person name="Riley R."/>
            <person name="Champramary S."/>
            <person name="Plett K.L."/>
            <person name="Tsai I.J."/>
            <person name="Slot J."/>
            <person name="Sipos G."/>
            <person name="Plett J."/>
            <person name="Nagy L.G."/>
            <person name="Grigoriev I.V."/>
        </authorList>
    </citation>
    <scope>NUCLEOTIDE SEQUENCE</scope>
    <source>
        <strain evidence="1">CCBAS 213</strain>
    </source>
</reference>
<sequence length="94" mass="10543">MRCKGRISSKSLYMSILLLDGSSSIFSRVAAPSYIAQPDQAHSLAPFKFLSSHLAWATPSIPHVHLYEHDTRLVGLHFEAAQTSTLQDDYRNRV</sequence>
<gene>
    <name evidence="1" type="ORF">EV420DRAFT_1590416</name>
</gene>
<dbReference type="AlphaFoldDB" id="A0AA39J5E6"/>
<comment type="caution">
    <text evidence="1">The sequence shown here is derived from an EMBL/GenBank/DDBJ whole genome shotgun (WGS) entry which is preliminary data.</text>
</comment>
<dbReference type="Proteomes" id="UP001175211">
    <property type="component" value="Unassembled WGS sequence"/>
</dbReference>
<evidence type="ECO:0000313" key="2">
    <source>
        <dbReference type="Proteomes" id="UP001175211"/>
    </source>
</evidence>
<dbReference type="EMBL" id="JAUEPS010000126">
    <property type="protein sequence ID" value="KAK0436480.1"/>
    <property type="molecule type" value="Genomic_DNA"/>
</dbReference>
<organism evidence="1 2">
    <name type="scientific">Armillaria tabescens</name>
    <name type="common">Ringless honey mushroom</name>
    <name type="synonym">Agaricus tabescens</name>
    <dbReference type="NCBI Taxonomy" id="1929756"/>
    <lineage>
        <taxon>Eukaryota</taxon>
        <taxon>Fungi</taxon>
        <taxon>Dikarya</taxon>
        <taxon>Basidiomycota</taxon>
        <taxon>Agaricomycotina</taxon>
        <taxon>Agaricomycetes</taxon>
        <taxon>Agaricomycetidae</taxon>
        <taxon>Agaricales</taxon>
        <taxon>Marasmiineae</taxon>
        <taxon>Physalacriaceae</taxon>
        <taxon>Desarmillaria</taxon>
    </lineage>
</organism>
<name>A0AA39J5E6_ARMTA</name>
<accession>A0AA39J5E6</accession>
<protein>
    <submittedName>
        <fullName evidence="1">Uncharacterized protein</fullName>
    </submittedName>
</protein>
<dbReference type="RefSeq" id="XP_060322283.1">
    <property type="nucleotide sequence ID" value="XM_060474912.1"/>
</dbReference>
<proteinExistence type="predicted"/>
<evidence type="ECO:0000313" key="1">
    <source>
        <dbReference type="EMBL" id="KAK0436480.1"/>
    </source>
</evidence>
<keyword evidence="2" id="KW-1185">Reference proteome</keyword>
<dbReference type="GeneID" id="85358460"/>